<evidence type="ECO:0000313" key="1">
    <source>
        <dbReference type="EMBL" id="CAB4162363.1"/>
    </source>
</evidence>
<organism evidence="1">
    <name type="scientific">uncultured Caudovirales phage</name>
    <dbReference type="NCBI Taxonomy" id="2100421"/>
    <lineage>
        <taxon>Viruses</taxon>
        <taxon>Duplodnaviria</taxon>
        <taxon>Heunggongvirae</taxon>
        <taxon>Uroviricota</taxon>
        <taxon>Caudoviricetes</taxon>
        <taxon>Peduoviridae</taxon>
        <taxon>Maltschvirus</taxon>
        <taxon>Maltschvirus maltsch</taxon>
    </lineage>
</organism>
<gene>
    <name evidence="1" type="ORF">UFOVP779_33</name>
</gene>
<accession>A0A6J5NTU8</accession>
<dbReference type="EMBL" id="LR796720">
    <property type="protein sequence ID" value="CAB4162363.1"/>
    <property type="molecule type" value="Genomic_DNA"/>
</dbReference>
<proteinExistence type="predicted"/>
<reference evidence="1" key="1">
    <citation type="submission" date="2020-04" db="EMBL/GenBank/DDBJ databases">
        <authorList>
            <person name="Chiriac C."/>
            <person name="Salcher M."/>
            <person name="Ghai R."/>
            <person name="Kavagutti S V."/>
        </authorList>
    </citation>
    <scope>NUCLEOTIDE SEQUENCE</scope>
</reference>
<evidence type="ECO:0008006" key="2">
    <source>
        <dbReference type="Google" id="ProtNLM"/>
    </source>
</evidence>
<protein>
    <recommendedName>
        <fullName evidence="2">Tail completion protein</fullName>
    </recommendedName>
</protein>
<sequence>MASKSPLNIVEDALRSALVAEASLAAYTIRKGQTAEDLSLPSIVISCESATFPPGLAQGLGNYLCRVRVGIFTQVDDQTLETHRTAAQDVMGKLDDLVAIKAAFTALADASCYDCTMTDLAEDNGDRCFMTSLSYDVLMVLPAV</sequence>
<name>A0A6J5NTU8_9CAUD</name>